<dbReference type="Pfam" id="PF07110">
    <property type="entry name" value="EthD"/>
    <property type="match status" value="2"/>
</dbReference>
<evidence type="ECO:0000313" key="2">
    <source>
        <dbReference type="EMBL" id="RDB69742.1"/>
    </source>
</evidence>
<protein>
    <submittedName>
        <fullName evidence="2">Ethyl tert-butyl ether degradation protein EthD</fullName>
    </submittedName>
</protein>
<organism evidence="2 3">
    <name type="scientific">Eggerthella lenta</name>
    <name type="common">Eubacterium lentum</name>
    <dbReference type="NCBI Taxonomy" id="84112"/>
    <lineage>
        <taxon>Bacteria</taxon>
        <taxon>Bacillati</taxon>
        <taxon>Actinomycetota</taxon>
        <taxon>Coriobacteriia</taxon>
        <taxon>Eggerthellales</taxon>
        <taxon>Eggerthellaceae</taxon>
        <taxon>Eggerthella</taxon>
    </lineage>
</organism>
<dbReference type="EMBL" id="PPTU01000012">
    <property type="protein sequence ID" value="RDB69742.1"/>
    <property type="molecule type" value="Genomic_DNA"/>
</dbReference>
<gene>
    <name evidence="2" type="ORF">C1875_08830</name>
</gene>
<accession>A0A369MGW0</accession>
<feature type="domain" description="EthD" evidence="1">
    <location>
        <begin position="11"/>
        <end position="96"/>
    </location>
</feature>
<evidence type="ECO:0000259" key="1">
    <source>
        <dbReference type="Pfam" id="PF07110"/>
    </source>
</evidence>
<name>A0A369MGW0_EGGLN</name>
<dbReference type="AlphaFoldDB" id="A0A369MGW0"/>
<feature type="domain" description="EthD" evidence="1">
    <location>
        <begin position="130"/>
        <end position="216"/>
    </location>
</feature>
<proteinExistence type="predicted"/>
<comment type="caution">
    <text evidence="2">The sequence shown here is derived from an EMBL/GenBank/DDBJ whole genome shotgun (WGS) entry which is preliminary data.</text>
</comment>
<dbReference type="InterPro" id="IPR011008">
    <property type="entry name" value="Dimeric_a/b-barrel"/>
</dbReference>
<dbReference type="GO" id="GO:0016491">
    <property type="term" value="F:oxidoreductase activity"/>
    <property type="evidence" value="ECO:0007669"/>
    <property type="project" value="InterPro"/>
</dbReference>
<evidence type="ECO:0000313" key="3">
    <source>
        <dbReference type="Proteomes" id="UP000253970"/>
    </source>
</evidence>
<dbReference type="Proteomes" id="UP000253970">
    <property type="component" value="Unassembled WGS sequence"/>
</dbReference>
<sequence length="233" mass="25880">MISRINLLKRKEGLSAEEFAAYLTQAHAGLLATMPYLKGCETNVVVDNEQRSPFDRGSTEIDGYTEMFFDSYGDMVRGMAALEESLAADYAQFAAPDIPALVAVKKVDTPVPAFLDGVKLIKRMSFLGRKDGVSAAVFQDEWWQMHSALVKTMTGYAGYNQNLVIDRIVDGESVPFEELPIEGVVEFWFENMKAFDECYGTPAFKRTGAHGAEFIDNITTYLVEAKPIAMEQA</sequence>
<dbReference type="RefSeq" id="WP_114533964.1">
    <property type="nucleotide sequence ID" value="NZ_JADNER010000007.1"/>
</dbReference>
<dbReference type="SUPFAM" id="SSF54909">
    <property type="entry name" value="Dimeric alpha+beta barrel"/>
    <property type="match status" value="2"/>
</dbReference>
<reference evidence="2 3" key="1">
    <citation type="journal article" date="2018" name="Elife">
        <title>Discovery and characterization of a prevalent human gut bacterial enzyme sufficient for the inactivation of a family of plant toxins.</title>
        <authorList>
            <person name="Koppel N."/>
            <person name="Bisanz J.E."/>
            <person name="Pandelia M.E."/>
            <person name="Turnbaugh P.J."/>
            <person name="Balskus E.P."/>
        </authorList>
    </citation>
    <scope>NUCLEOTIDE SEQUENCE [LARGE SCALE GENOMIC DNA]</scope>
    <source>
        <strain evidence="2 3">W1 BHI 6</strain>
    </source>
</reference>
<dbReference type="InterPro" id="IPR009799">
    <property type="entry name" value="EthD_dom"/>
</dbReference>
<dbReference type="Gene3D" id="3.30.70.100">
    <property type="match status" value="2"/>
</dbReference>